<gene>
    <name evidence="2" type="ORF">UT11_C0071G0012</name>
</gene>
<reference evidence="2 3" key="1">
    <citation type="journal article" date="2015" name="Nature">
        <title>rRNA introns, odd ribosomes, and small enigmatic genomes across a large radiation of phyla.</title>
        <authorList>
            <person name="Brown C.T."/>
            <person name="Hug L.A."/>
            <person name="Thomas B.C."/>
            <person name="Sharon I."/>
            <person name="Castelle C.J."/>
            <person name="Singh A."/>
            <person name="Wilkins M.J."/>
            <person name="Williams K.H."/>
            <person name="Banfield J.F."/>
        </authorList>
    </citation>
    <scope>NUCLEOTIDE SEQUENCE [LARGE SCALE GENOMIC DNA]</scope>
</reference>
<proteinExistence type="predicted"/>
<comment type="caution">
    <text evidence="2">The sequence shown here is derived from an EMBL/GenBank/DDBJ whole genome shotgun (WGS) entry which is preliminary data.</text>
</comment>
<dbReference type="Proteomes" id="UP000033934">
    <property type="component" value="Unassembled WGS sequence"/>
</dbReference>
<dbReference type="EMBL" id="LBVO01000071">
    <property type="protein sequence ID" value="KKQ86438.1"/>
    <property type="molecule type" value="Genomic_DNA"/>
</dbReference>
<dbReference type="Pfam" id="PF21956">
    <property type="entry name" value="DUF6922"/>
    <property type="match status" value="1"/>
</dbReference>
<dbReference type="InterPro" id="IPR053830">
    <property type="entry name" value="DUF6922"/>
</dbReference>
<protein>
    <recommendedName>
        <fullName evidence="1">DUF6922 domain-containing protein</fullName>
    </recommendedName>
</protein>
<sequence>MTKLLKKLFWETNADNINLKKNANQVIEKILELGDIEHVKWMQQNYPQDQVTKVLISSRNLSRRSANFWADYFQVPKNNVICLIRQLQKTQKVLWPY</sequence>
<organism evidence="2 3">
    <name type="scientific">Berkelbacteria bacterium GW2011_GWA2_38_9</name>
    <dbReference type="NCBI Taxonomy" id="1618334"/>
    <lineage>
        <taxon>Bacteria</taxon>
        <taxon>Candidatus Berkelbacteria</taxon>
    </lineage>
</organism>
<evidence type="ECO:0000313" key="2">
    <source>
        <dbReference type="EMBL" id="KKQ86438.1"/>
    </source>
</evidence>
<accession>A0A0G0L379</accession>
<name>A0A0G0L379_9BACT</name>
<feature type="domain" description="DUF6922" evidence="1">
    <location>
        <begin position="4"/>
        <end position="55"/>
    </location>
</feature>
<dbReference type="AlphaFoldDB" id="A0A0G0L379"/>
<evidence type="ECO:0000313" key="3">
    <source>
        <dbReference type="Proteomes" id="UP000033934"/>
    </source>
</evidence>
<evidence type="ECO:0000259" key="1">
    <source>
        <dbReference type="Pfam" id="PF21956"/>
    </source>
</evidence>